<sequence>MERKSKFEDVSWFLDQNSRGQLNLEPPYQRRSVWTEKDREFFIDTVFKNYPCPAVFLHQVIDDDGRTVYNVVDGKQRLETIIKFAANEIRIPADFGDALLNGKIFRELTTEQKKRFWGYSIAVEQLPDVEQAVVNAVFDRINRNARKLTRQELRHAKFEGWVASFTEKEVESPDWTEIGVVTKGRSKRMNDTQFISELLRVVVKNEIAGFNQNDLDDFYAKYDDPEAVYDFSAEGAEDRFLATKTYLRELLTAEPRLKEFWGSLANIYSIWGTVALNLARIQPPATVAPRYFDFLARVAEAARQLRETGSVPMDTTQPFAAEVSRYASYASGAVTDKTPREGRHDILTTILL</sequence>
<reference evidence="2 3" key="1">
    <citation type="submission" date="2019-07" db="EMBL/GenBank/DDBJ databases">
        <title>Ln-dependent methylotrophs.</title>
        <authorList>
            <person name="Tani A."/>
        </authorList>
    </citation>
    <scope>NUCLEOTIDE SEQUENCE [LARGE SCALE GENOMIC DNA]</scope>
    <source>
        <strain evidence="2 3">SM89A</strain>
    </source>
</reference>
<dbReference type="PANTHER" id="PTHR39639">
    <property type="entry name" value="CHROMOSOME 16, WHOLE GENOME SHOTGUN SEQUENCE"/>
    <property type="match status" value="1"/>
</dbReference>
<dbReference type="PANTHER" id="PTHR39639:SF1">
    <property type="entry name" value="DUF262 DOMAIN-CONTAINING PROTEIN"/>
    <property type="match status" value="1"/>
</dbReference>
<protein>
    <submittedName>
        <fullName evidence="2">DUF262 domain-containing protein</fullName>
    </submittedName>
</protein>
<dbReference type="Proteomes" id="UP000316781">
    <property type="component" value="Unassembled WGS sequence"/>
</dbReference>
<name>A0A549T6U1_METSR</name>
<feature type="domain" description="GmrSD restriction endonucleases N-terminal" evidence="1">
    <location>
        <begin position="14"/>
        <end position="158"/>
    </location>
</feature>
<evidence type="ECO:0000313" key="3">
    <source>
        <dbReference type="Proteomes" id="UP000316781"/>
    </source>
</evidence>
<proteinExistence type="predicted"/>
<evidence type="ECO:0000259" key="1">
    <source>
        <dbReference type="Pfam" id="PF03235"/>
    </source>
</evidence>
<accession>A0A549T6U1</accession>
<dbReference type="EMBL" id="VJMF01000010">
    <property type="protein sequence ID" value="TRL37592.1"/>
    <property type="molecule type" value="Genomic_DNA"/>
</dbReference>
<comment type="caution">
    <text evidence="2">The sequence shown here is derived from an EMBL/GenBank/DDBJ whole genome shotgun (WGS) entry which is preliminary data.</text>
</comment>
<organism evidence="2 3">
    <name type="scientific">Methylosinus sporium</name>
    <dbReference type="NCBI Taxonomy" id="428"/>
    <lineage>
        <taxon>Bacteria</taxon>
        <taxon>Pseudomonadati</taxon>
        <taxon>Pseudomonadota</taxon>
        <taxon>Alphaproteobacteria</taxon>
        <taxon>Hyphomicrobiales</taxon>
        <taxon>Methylocystaceae</taxon>
        <taxon>Methylosinus</taxon>
    </lineage>
</organism>
<dbReference type="InterPro" id="IPR004919">
    <property type="entry name" value="GmrSD_N"/>
</dbReference>
<dbReference type="RefSeq" id="WP_142861636.1">
    <property type="nucleotide sequence ID" value="NZ_VJMF01000010.1"/>
</dbReference>
<gene>
    <name evidence="2" type="ORF">FM996_02190</name>
</gene>
<dbReference type="AlphaFoldDB" id="A0A549T6U1"/>
<dbReference type="Pfam" id="PF03235">
    <property type="entry name" value="GmrSD_N"/>
    <property type="match status" value="1"/>
</dbReference>
<evidence type="ECO:0000313" key="2">
    <source>
        <dbReference type="EMBL" id="TRL37592.1"/>
    </source>
</evidence>